<comment type="caution">
    <text evidence="1">The sequence shown here is derived from an EMBL/GenBank/DDBJ whole genome shotgun (WGS) entry which is preliminary data.</text>
</comment>
<dbReference type="AlphaFoldDB" id="A0A0W8EAG0"/>
<reference evidence="1" key="1">
    <citation type="journal article" date="2015" name="Proc. Natl. Acad. Sci. U.S.A.">
        <title>Networks of energetic and metabolic interactions define dynamics in microbial communities.</title>
        <authorList>
            <person name="Embree M."/>
            <person name="Liu J.K."/>
            <person name="Al-Bassam M.M."/>
            <person name="Zengler K."/>
        </authorList>
    </citation>
    <scope>NUCLEOTIDE SEQUENCE</scope>
</reference>
<proteinExistence type="predicted"/>
<gene>
    <name evidence="1" type="ORF">ASZ90_016955</name>
</gene>
<sequence>MATCEDCFLYTPLDDKEGTCTINGPVPASREAERCPSRTYRPKT</sequence>
<protein>
    <submittedName>
        <fullName evidence="1">Uncharacterized protein</fullName>
    </submittedName>
</protein>
<organism evidence="1">
    <name type="scientific">hydrocarbon metagenome</name>
    <dbReference type="NCBI Taxonomy" id="938273"/>
    <lineage>
        <taxon>unclassified sequences</taxon>
        <taxon>metagenomes</taxon>
        <taxon>ecological metagenomes</taxon>
    </lineage>
</organism>
<dbReference type="EMBL" id="LNQE01001794">
    <property type="protein sequence ID" value="KUG05623.1"/>
    <property type="molecule type" value="Genomic_DNA"/>
</dbReference>
<name>A0A0W8EAG0_9ZZZZ</name>
<evidence type="ECO:0000313" key="1">
    <source>
        <dbReference type="EMBL" id="KUG05623.1"/>
    </source>
</evidence>
<accession>A0A0W8EAG0</accession>